<keyword evidence="3" id="KW-1185">Reference proteome</keyword>
<evidence type="ECO:0000313" key="2">
    <source>
        <dbReference type="EMBL" id="MCW0952904.1"/>
    </source>
</evidence>
<name>A0ABT3E3B6_9LACO</name>
<dbReference type="RefSeq" id="WP_213408155.1">
    <property type="nucleotide sequence ID" value="NZ_CP074441.1"/>
</dbReference>
<feature type="domain" description="Mub B2-like" evidence="1">
    <location>
        <begin position="200"/>
        <end position="288"/>
    </location>
</feature>
<evidence type="ECO:0000259" key="1">
    <source>
        <dbReference type="Pfam" id="PF17966"/>
    </source>
</evidence>
<evidence type="ECO:0000313" key="3">
    <source>
        <dbReference type="Proteomes" id="UP001526225"/>
    </source>
</evidence>
<comment type="caution">
    <text evidence="2">The sequence shown here is derived from an EMBL/GenBank/DDBJ whole genome shotgun (WGS) entry which is preliminary data.</text>
</comment>
<feature type="domain" description="Mub B2-like" evidence="1">
    <location>
        <begin position="386"/>
        <end position="470"/>
    </location>
</feature>
<feature type="domain" description="Mub B2-like" evidence="1">
    <location>
        <begin position="569"/>
        <end position="656"/>
    </location>
</feature>
<dbReference type="InterPro" id="IPR041495">
    <property type="entry name" value="Mub_B2"/>
</dbReference>
<dbReference type="Gene3D" id="2.60.40.4300">
    <property type="match status" value="5"/>
</dbReference>
<reference evidence="2 3" key="1">
    <citation type="submission" date="2022-10" db="EMBL/GenBank/DDBJ databases">
        <title>Weissella fermenti sp. nov., isolated from fermented cabbage.</title>
        <authorList>
            <person name="Lee J.K."/>
            <person name="Baek J.H."/>
            <person name="Choi D.G."/>
            <person name="Kim J.M."/>
            <person name="Jeon C.O."/>
        </authorList>
    </citation>
    <scope>NUCLEOTIDE SEQUENCE [LARGE SCALE GENOMIC DNA]</scope>
    <source>
        <strain evidence="2 3">KACC 18534</strain>
    </source>
</reference>
<sequence length="789" mass="87822">MNNKLRLVSKLVITLCMVICFGLQIVLTKTEANTSEMQNMLFREQLKPQVENVGDSVSIYGEAVSQIVAPKDKNLEMNVDKNGDEPLNGYLINHITTEEHMVRENRILSQLSDTKEEPRSNWPYIPIWIIDVNTNKRVLTTEYRLQLNGGSYSLDVVAKRYIPQGYTFVKFANVAGYAKPDSGRNNTPCEVYVTPKLITKQRTYQRTIKYHTPAGVTDPKTQVQTVNQTINVDSITGQESLKSPIGSFSSVTSPTVTNYQPDKTNVPAQKLTINTPVNQEVNVNYTATSRVENRTYKRTISYLGPSGMKTPPDKVQTVTQKVRVTPATGKTSLESPIQTFSSVPTPSIPNYQANVSSIPAQTLTSNTSLTQTLFVTYTPISRVEYRDYTRTIKFQGPSSMNIPSDIVQTIKQKVIATPATGKTELASPIQTFSEINIPQVDGYLPDRSDIPAQRLSSGIPRSQEIVVTYNLTETNETRTYERVVKFQDTDGKQLLPDVKQSVEQDVRVKPAIGEVTLTDPIREFDEVQVPAVNGFNPDKTKISAQTLQNDTPLKQEIIVTYSRIVNIVTKEYKRTIQYQGPSGMKVPPTQVQSVKQSVKIVPSLGTTTLLEPIQSFGEVSSPEIPGYLADKTHVPTEKLTDKTPINQTVQVNYKENKFMHLIAPSEISFGEVSLGSDEYFGRKNQRAQSITGELAVSSLNVPNWKVSLSLDKASVPAALVINNVTVELNESKTIYQSNMANSFSDKTVLLNQENKDSLALKLRNKTISSELKDKVQTFGLTWSLQSVPV</sequence>
<dbReference type="Pfam" id="PF17966">
    <property type="entry name" value="Muc_B2"/>
    <property type="match status" value="5"/>
</dbReference>
<gene>
    <name evidence="2" type="ORF">OIT44_02315</name>
</gene>
<dbReference type="Proteomes" id="UP001526225">
    <property type="component" value="Unassembled WGS sequence"/>
</dbReference>
<organism evidence="2 3">
    <name type="scientific">Weissella ceti</name>
    <dbReference type="NCBI Taxonomy" id="759620"/>
    <lineage>
        <taxon>Bacteria</taxon>
        <taxon>Bacillati</taxon>
        <taxon>Bacillota</taxon>
        <taxon>Bacilli</taxon>
        <taxon>Lactobacillales</taxon>
        <taxon>Lactobacillaceae</taxon>
        <taxon>Weissella</taxon>
    </lineage>
</organism>
<accession>A0ABT3E3B6</accession>
<feature type="domain" description="Mub B2-like" evidence="1">
    <location>
        <begin position="472"/>
        <end position="563"/>
    </location>
</feature>
<dbReference type="EMBL" id="JAOZFE010000002">
    <property type="protein sequence ID" value="MCW0952904.1"/>
    <property type="molecule type" value="Genomic_DNA"/>
</dbReference>
<feature type="domain" description="Mub B2-like" evidence="1">
    <location>
        <begin position="292"/>
        <end position="379"/>
    </location>
</feature>
<protein>
    <recommendedName>
        <fullName evidence="1">Mub B2-like domain-containing protein</fullName>
    </recommendedName>
</protein>
<proteinExistence type="predicted"/>